<dbReference type="InterPro" id="IPR041664">
    <property type="entry name" value="AAA_16"/>
</dbReference>
<evidence type="ECO:0000313" key="7">
    <source>
        <dbReference type="EMBL" id="GIF94260.1"/>
    </source>
</evidence>
<dbReference type="CDD" id="cd15831">
    <property type="entry name" value="BTAD"/>
    <property type="match status" value="1"/>
</dbReference>
<gene>
    <name evidence="7" type="ORF">Cch02nite_77040</name>
</gene>
<proteinExistence type="inferred from homology"/>
<dbReference type="PANTHER" id="PTHR35807:SF1">
    <property type="entry name" value="TRANSCRIPTIONAL REGULATOR REDD"/>
    <property type="match status" value="1"/>
</dbReference>
<protein>
    <recommendedName>
        <fullName evidence="6">OmpR/PhoB-type domain-containing protein</fullName>
    </recommendedName>
</protein>
<dbReference type="Proteomes" id="UP000619293">
    <property type="component" value="Unassembled WGS sequence"/>
</dbReference>
<dbReference type="EMBL" id="BONG01000088">
    <property type="protein sequence ID" value="GIF94260.1"/>
    <property type="molecule type" value="Genomic_DNA"/>
</dbReference>
<evidence type="ECO:0000256" key="2">
    <source>
        <dbReference type="ARBA" id="ARBA00023015"/>
    </source>
</evidence>
<evidence type="ECO:0000259" key="6">
    <source>
        <dbReference type="PROSITE" id="PS51755"/>
    </source>
</evidence>
<comment type="caution">
    <text evidence="7">The sequence shown here is derived from an EMBL/GenBank/DDBJ whole genome shotgun (WGS) entry which is preliminary data.</text>
</comment>
<dbReference type="SUPFAM" id="SSF46894">
    <property type="entry name" value="C-terminal effector domain of the bipartite response regulators"/>
    <property type="match status" value="1"/>
</dbReference>
<evidence type="ECO:0000256" key="3">
    <source>
        <dbReference type="ARBA" id="ARBA00023125"/>
    </source>
</evidence>
<dbReference type="Pfam" id="PF13191">
    <property type="entry name" value="AAA_16"/>
    <property type="match status" value="1"/>
</dbReference>
<evidence type="ECO:0000256" key="4">
    <source>
        <dbReference type="ARBA" id="ARBA00023163"/>
    </source>
</evidence>
<dbReference type="SUPFAM" id="SSF52540">
    <property type="entry name" value="P-loop containing nucleoside triphosphate hydrolases"/>
    <property type="match status" value="1"/>
</dbReference>
<feature type="DNA-binding region" description="OmpR/PhoB-type" evidence="5">
    <location>
        <begin position="9"/>
        <end position="114"/>
    </location>
</feature>
<dbReference type="InterPro" id="IPR005158">
    <property type="entry name" value="BTAD"/>
</dbReference>
<evidence type="ECO:0000313" key="8">
    <source>
        <dbReference type="Proteomes" id="UP000619293"/>
    </source>
</evidence>
<evidence type="ECO:0000256" key="5">
    <source>
        <dbReference type="PROSITE-ProRule" id="PRU01091"/>
    </source>
</evidence>
<keyword evidence="2" id="KW-0805">Transcription regulation</keyword>
<name>A0A8J3KBN5_9ACTN</name>
<comment type="similarity">
    <text evidence="1">Belongs to the AfsR/DnrI/RedD regulatory family.</text>
</comment>
<dbReference type="Gene3D" id="1.25.40.10">
    <property type="entry name" value="Tetratricopeptide repeat domain"/>
    <property type="match status" value="1"/>
</dbReference>
<dbReference type="SMART" id="SM01043">
    <property type="entry name" value="BTAD"/>
    <property type="match status" value="1"/>
</dbReference>
<dbReference type="Pfam" id="PF00486">
    <property type="entry name" value="Trans_reg_C"/>
    <property type="match status" value="1"/>
</dbReference>
<accession>A0A8J3KBN5</accession>
<dbReference type="InterPro" id="IPR001867">
    <property type="entry name" value="OmpR/PhoB-type_DNA-bd"/>
</dbReference>
<dbReference type="InterPro" id="IPR051677">
    <property type="entry name" value="AfsR-DnrI-RedD_regulator"/>
</dbReference>
<dbReference type="PROSITE" id="PS51755">
    <property type="entry name" value="OMPR_PHOB"/>
    <property type="match status" value="1"/>
</dbReference>
<organism evidence="7 8">
    <name type="scientific">Catellatospora chokoriensis</name>
    <dbReference type="NCBI Taxonomy" id="310353"/>
    <lineage>
        <taxon>Bacteria</taxon>
        <taxon>Bacillati</taxon>
        <taxon>Actinomycetota</taxon>
        <taxon>Actinomycetes</taxon>
        <taxon>Micromonosporales</taxon>
        <taxon>Micromonosporaceae</taxon>
        <taxon>Catellatospora</taxon>
    </lineage>
</organism>
<evidence type="ECO:0000256" key="1">
    <source>
        <dbReference type="ARBA" id="ARBA00005820"/>
    </source>
</evidence>
<dbReference type="RefSeq" id="WP_191841342.1">
    <property type="nucleotide sequence ID" value="NZ_BAAALB010000057.1"/>
</dbReference>
<dbReference type="GO" id="GO:0000160">
    <property type="term" value="P:phosphorelay signal transduction system"/>
    <property type="evidence" value="ECO:0007669"/>
    <property type="project" value="InterPro"/>
</dbReference>
<dbReference type="Gene3D" id="1.10.10.10">
    <property type="entry name" value="Winged helix-like DNA-binding domain superfamily/Winged helix DNA-binding domain"/>
    <property type="match status" value="1"/>
</dbReference>
<dbReference type="PANTHER" id="PTHR35807">
    <property type="entry name" value="TRANSCRIPTIONAL REGULATOR REDD-RELATED"/>
    <property type="match status" value="1"/>
</dbReference>
<sequence>MTVALEKPPAGPDAEGSLRLQVLGPLRLWRGDAEVDPGPRQQASMLALLLARVGQPISKAQLIDLLWDHSPPASALNVIHKYVGALRRLLEPDLSPRDSGSYLRRRGDGYLFVGVNSGLDLVAFRELVQAAGTALAENQDSRALDRFVEALALWHGPAGHGLSFGFKAAPVFLPLNNEFFEACVATAELAVRLEQPERVLPALQLAVSMAPLNEGLHTMLIVSLGAAGLRGEALEVFRSVRIRLAEELGIDPGPALWAAQRQVLADSLEPMAGIDTYAAAPASGLIGRVSELGVLRDAVRAALDGKTAVVIVEGEPGIGKTRLLKEMAADADAAGASVLWGTCLEDEGTPSMWPWVTIVGGLINGLPRESQATWLVGELGRFVRPADDLGALPAPFDNAARFRLFDQVAALVAEVAANRPVVLTFDDLQWADMGSLQLFGHLSTRLPHGAVLVGALRDRAPAPGADLSRTLASVSRAPGHHRVLLGSLNEAEVAELVRQETGKEPGPAAAHSIHARTAGNPFFVQELSRLLTDQGAITAASVLGSAVPATVRDVVRSRTAGLGDEAKELLEIAALVGREVGVCLLAHAAAVDVQTCLDRIEPVMALGMLEPAPGDPFSLRFPHDLVRESVTEFLSPRLAAGLHLRIADVLETAEADPDSIVERLAHHLWAAGPLADPARTASALLHAARRAEAKSALEASERQLRSAVQVARTFGLAQLELSAVSLLSTVFWRLAGFGESYTGLLKRAEQLARGLGQEAEAADFLFMRIVAAFTQHQPEAELLIRRLIDEGQVSTDPIPRAYARQISGLMQFELGDAAAALRCMGEDDWTARDDARWRRDNPLRRDLRMFAPMFRGVMLSVAGDVEAARAVLDTVEDAAGDDPYPIAVWAHWAADAAQWAGDPWWCLRITQRWRAADPHHFFVNVDAYLRVSHCWARALTGDDPAGAAAEAEQVVATMMMEPPLYGATQYYSLVAEMFLAAGMPDRAAIALDGADRFAEVNGERFAESLRLLIRAKMLHARGEPVRVVRAAAEKARVISTEHGAYVITRRVDELIGNFQAKA</sequence>
<dbReference type="AlphaFoldDB" id="A0A8J3KBN5"/>
<dbReference type="InterPro" id="IPR036388">
    <property type="entry name" value="WH-like_DNA-bd_sf"/>
</dbReference>
<keyword evidence="3 5" id="KW-0238">DNA-binding</keyword>
<reference evidence="7 8" key="1">
    <citation type="submission" date="2021-01" db="EMBL/GenBank/DDBJ databases">
        <title>Whole genome shotgun sequence of Catellatospora chokoriensis NBRC 107358.</title>
        <authorList>
            <person name="Komaki H."/>
            <person name="Tamura T."/>
        </authorList>
    </citation>
    <scope>NUCLEOTIDE SEQUENCE [LARGE SCALE GENOMIC DNA]</scope>
    <source>
        <strain evidence="7 8">NBRC 107358</strain>
    </source>
</reference>
<dbReference type="GO" id="GO:0006355">
    <property type="term" value="P:regulation of DNA-templated transcription"/>
    <property type="evidence" value="ECO:0007669"/>
    <property type="project" value="InterPro"/>
</dbReference>
<dbReference type="SUPFAM" id="SSF48452">
    <property type="entry name" value="TPR-like"/>
    <property type="match status" value="1"/>
</dbReference>
<dbReference type="GO" id="GO:0003677">
    <property type="term" value="F:DNA binding"/>
    <property type="evidence" value="ECO:0007669"/>
    <property type="project" value="UniProtKB-UniRule"/>
</dbReference>
<dbReference type="InterPro" id="IPR011990">
    <property type="entry name" value="TPR-like_helical_dom_sf"/>
</dbReference>
<keyword evidence="8" id="KW-1185">Reference proteome</keyword>
<dbReference type="Pfam" id="PF03704">
    <property type="entry name" value="BTAD"/>
    <property type="match status" value="1"/>
</dbReference>
<feature type="domain" description="OmpR/PhoB-type" evidence="6">
    <location>
        <begin position="9"/>
        <end position="114"/>
    </location>
</feature>
<keyword evidence="4" id="KW-0804">Transcription</keyword>
<dbReference type="InterPro" id="IPR016032">
    <property type="entry name" value="Sig_transdc_resp-reg_C-effctor"/>
</dbReference>
<dbReference type="SMART" id="SM00862">
    <property type="entry name" value="Trans_reg_C"/>
    <property type="match status" value="1"/>
</dbReference>
<dbReference type="InterPro" id="IPR027417">
    <property type="entry name" value="P-loop_NTPase"/>
</dbReference>